<gene>
    <name evidence="1" type="ORF">JBS370_LOCUS23679</name>
</gene>
<name>A0A819L1P5_9BILA</name>
<reference evidence="1" key="1">
    <citation type="submission" date="2021-02" db="EMBL/GenBank/DDBJ databases">
        <authorList>
            <person name="Nowell W R."/>
        </authorList>
    </citation>
    <scope>NUCLEOTIDE SEQUENCE</scope>
</reference>
<protein>
    <submittedName>
        <fullName evidence="1">Uncharacterized protein</fullName>
    </submittedName>
</protein>
<evidence type="ECO:0000313" key="1">
    <source>
        <dbReference type="EMBL" id="CAF3953675.1"/>
    </source>
</evidence>
<proteinExistence type="predicted"/>
<organism evidence="1 2">
    <name type="scientific">Rotaria sordida</name>
    <dbReference type="NCBI Taxonomy" id="392033"/>
    <lineage>
        <taxon>Eukaryota</taxon>
        <taxon>Metazoa</taxon>
        <taxon>Spiralia</taxon>
        <taxon>Gnathifera</taxon>
        <taxon>Rotifera</taxon>
        <taxon>Eurotatoria</taxon>
        <taxon>Bdelloidea</taxon>
        <taxon>Philodinida</taxon>
        <taxon>Philodinidae</taxon>
        <taxon>Rotaria</taxon>
    </lineage>
</organism>
<dbReference type="AlphaFoldDB" id="A0A819L1P5"/>
<accession>A0A819L1P5</accession>
<comment type="caution">
    <text evidence="1">The sequence shown here is derived from an EMBL/GenBank/DDBJ whole genome shotgun (WGS) entry which is preliminary data.</text>
</comment>
<dbReference type="EMBL" id="CAJOBD010003536">
    <property type="protein sequence ID" value="CAF3953675.1"/>
    <property type="molecule type" value="Genomic_DNA"/>
</dbReference>
<dbReference type="Proteomes" id="UP000663836">
    <property type="component" value="Unassembled WGS sequence"/>
</dbReference>
<sequence>MPQSIDQRKANVALRRLPTIRSSVTIVWIEDSCTSSRLFDNTGETINYVDSLHNHFIVWYTSILKSIKYFKQARSYERIIVVVVLADALLLAMPHDSSEAKREMLVECRAYYRGKTQRINRN</sequence>
<evidence type="ECO:0000313" key="2">
    <source>
        <dbReference type="Proteomes" id="UP000663836"/>
    </source>
</evidence>